<dbReference type="PANTHER" id="PTHR35270:SF2">
    <property type="entry name" value="FUSELESS, ISOFORM A"/>
    <property type="match status" value="1"/>
</dbReference>
<name>T1FUM2_HELRO</name>
<dbReference type="EMBL" id="AMQM01006016">
    <property type="status" value="NOT_ANNOTATED_CDS"/>
    <property type="molecule type" value="Genomic_DNA"/>
</dbReference>
<feature type="transmembrane region" description="Helical" evidence="2">
    <location>
        <begin position="70"/>
        <end position="89"/>
    </location>
</feature>
<feature type="transmembrane region" description="Helical" evidence="2">
    <location>
        <begin position="101"/>
        <end position="122"/>
    </location>
</feature>
<dbReference type="Pfam" id="PF15993">
    <property type="entry name" value="Fuseless"/>
    <property type="match status" value="2"/>
</dbReference>
<reference evidence="4" key="3">
    <citation type="submission" date="2015-06" db="UniProtKB">
        <authorList>
            <consortium name="EnsemblMetazoa"/>
        </authorList>
    </citation>
    <scope>IDENTIFICATION</scope>
</reference>
<feature type="region of interest" description="Disordered" evidence="1">
    <location>
        <begin position="331"/>
        <end position="417"/>
    </location>
</feature>
<feature type="region of interest" description="Disordered" evidence="1">
    <location>
        <begin position="594"/>
        <end position="633"/>
    </location>
</feature>
<reference evidence="3 5" key="2">
    <citation type="journal article" date="2013" name="Nature">
        <title>Insights into bilaterian evolution from three spiralian genomes.</title>
        <authorList>
            <person name="Simakov O."/>
            <person name="Marletaz F."/>
            <person name="Cho S.J."/>
            <person name="Edsinger-Gonzales E."/>
            <person name="Havlak P."/>
            <person name="Hellsten U."/>
            <person name="Kuo D.H."/>
            <person name="Larsson T."/>
            <person name="Lv J."/>
            <person name="Arendt D."/>
            <person name="Savage R."/>
            <person name="Osoegawa K."/>
            <person name="de Jong P."/>
            <person name="Grimwood J."/>
            <person name="Chapman J.A."/>
            <person name="Shapiro H."/>
            <person name="Aerts A."/>
            <person name="Otillar R.P."/>
            <person name="Terry A.Y."/>
            <person name="Boore J.L."/>
            <person name="Grigoriev I.V."/>
            <person name="Lindberg D.R."/>
            <person name="Seaver E.C."/>
            <person name="Weisblat D.A."/>
            <person name="Putnam N.H."/>
            <person name="Rokhsar D.S."/>
        </authorList>
    </citation>
    <scope>NUCLEOTIDE SEQUENCE</scope>
</reference>
<feature type="compositionally biased region" description="Low complexity" evidence="1">
    <location>
        <begin position="390"/>
        <end position="415"/>
    </location>
</feature>
<evidence type="ECO:0000256" key="1">
    <source>
        <dbReference type="SAM" id="MobiDB-lite"/>
    </source>
</evidence>
<dbReference type="EnsemblMetazoa" id="HelroT193091">
    <property type="protein sequence ID" value="HelroP193091"/>
    <property type="gene ID" value="HelroG193091"/>
</dbReference>
<feature type="transmembrane region" description="Helical" evidence="2">
    <location>
        <begin position="436"/>
        <end position="454"/>
    </location>
</feature>
<dbReference type="GeneID" id="20212518"/>
<dbReference type="InParanoid" id="T1FUM2"/>
<feature type="transmembrane region" description="Helical" evidence="2">
    <location>
        <begin position="27"/>
        <end position="50"/>
    </location>
</feature>
<sequence length="700" mass="79156">MFWVIDKIPSYYLCFSSLFVHMSHYTWAHIGDCFLSLFLFWPSMVCYWRGIWDLYSYYFKLDSGEPFNSWLITSVGSVFIFAYALYPLVDRCLEKRGRKTRCLITRITLYVGGIFLMGYWRGVWGLADYYLEGFGWKGGMIGLAFCYSILTVLKTSRTVIFPPFVVTMDSRDGALIPSTKFKIKPEKNLQALILYFLDSCFTHFVIITLTICNWRSILTLIQFIPLSKEYSDFVYLSAGFAASCILFSAEIPLVILGNKLVGSSFVSVPRSNGAVADVDGENVLKDECGDADNSLSAGETLGLPNNRTSVSTERQPNEIFFVSSCNQMNESDVQSSQTFQPGHHGQQHEQDEHQQHLPQQLNHQQQNHHRHHHPIFQSSDPSTHRQLYCQQHQQQQQHPPTNATTATSTAASNATRKNSKPQVSVHWKLLAYENSIYMVAFISEALLWIGAWNVNSSYIIPDQQIGGWVNHLVGTFMLILCGIMSYGGACGCCDDSSILAGCLDMVVPTKFHHIYPIKYLRTMYEDRIRRRTALVPVQIAATDPGAIPTSPSTATMMTVDVEIFVQSNSNGCDNNNNNNVTINKNNHKVINNNIYNNNNDDKEDSNTSNVNVDNINKINSGSNNNNNNNNRQTNKNLAYIQPAIKNLHTNQPLHNQNSKTNTSYCDDDCGNNDDNNSDMMCGCPDDYHDDDVDDIYRTEF</sequence>
<dbReference type="Proteomes" id="UP000015101">
    <property type="component" value="Unassembled WGS sequence"/>
</dbReference>
<feature type="compositionally biased region" description="Polar residues" evidence="1">
    <location>
        <begin position="376"/>
        <end position="389"/>
    </location>
</feature>
<accession>T1FUM2</accession>
<organism evidence="4 5">
    <name type="scientific">Helobdella robusta</name>
    <name type="common">Californian leech</name>
    <dbReference type="NCBI Taxonomy" id="6412"/>
    <lineage>
        <taxon>Eukaryota</taxon>
        <taxon>Metazoa</taxon>
        <taxon>Spiralia</taxon>
        <taxon>Lophotrochozoa</taxon>
        <taxon>Annelida</taxon>
        <taxon>Clitellata</taxon>
        <taxon>Hirudinea</taxon>
        <taxon>Rhynchobdellida</taxon>
        <taxon>Glossiphoniidae</taxon>
        <taxon>Helobdella</taxon>
    </lineage>
</organism>
<dbReference type="OrthoDB" id="45313at2759"/>
<keyword evidence="2" id="KW-1133">Transmembrane helix</keyword>
<protein>
    <submittedName>
        <fullName evidence="3 4">Uncharacterized protein</fullName>
    </submittedName>
</protein>
<feature type="compositionally biased region" description="Low complexity" evidence="1">
    <location>
        <begin position="356"/>
        <end position="365"/>
    </location>
</feature>
<keyword evidence="2" id="KW-0812">Transmembrane</keyword>
<feature type="compositionally biased region" description="Low complexity" evidence="1">
    <location>
        <begin position="614"/>
        <end position="633"/>
    </location>
</feature>
<keyword evidence="5" id="KW-1185">Reference proteome</keyword>
<evidence type="ECO:0000313" key="4">
    <source>
        <dbReference type="EnsemblMetazoa" id="HelroP193091"/>
    </source>
</evidence>
<feature type="transmembrane region" description="Helical" evidence="2">
    <location>
        <begin position="234"/>
        <end position="256"/>
    </location>
</feature>
<evidence type="ECO:0000313" key="5">
    <source>
        <dbReference type="Proteomes" id="UP000015101"/>
    </source>
</evidence>
<gene>
    <name evidence="4" type="primary">20212518</name>
    <name evidence="3" type="ORF">HELRODRAFT_193091</name>
</gene>
<reference evidence="5" key="1">
    <citation type="submission" date="2012-12" db="EMBL/GenBank/DDBJ databases">
        <authorList>
            <person name="Hellsten U."/>
            <person name="Grimwood J."/>
            <person name="Chapman J.A."/>
            <person name="Shapiro H."/>
            <person name="Aerts A."/>
            <person name="Otillar R.P."/>
            <person name="Terry A.Y."/>
            <person name="Boore J.L."/>
            <person name="Simakov O."/>
            <person name="Marletaz F."/>
            <person name="Cho S.-J."/>
            <person name="Edsinger-Gonzales E."/>
            <person name="Havlak P."/>
            <person name="Kuo D.-H."/>
            <person name="Larsson T."/>
            <person name="Lv J."/>
            <person name="Arendt D."/>
            <person name="Savage R."/>
            <person name="Osoegawa K."/>
            <person name="de Jong P."/>
            <person name="Lindberg D.R."/>
            <person name="Seaver E.C."/>
            <person name="Weisblat D.A."/>
            <person name="Putnam N.H."/>
            <person name="Grigoriev I.V."/>
            <person name="Rokhsar D.S."/>
        </authorList>
    </citation>
    <scope>NUCLEOTIDE SEQUENCE</scope>
</reference>
<dbReference type="RefSeq" id="XP_009023798.1">
    <property type="nucleotide sequence ID" value="XM_009025550.1"/>
</dbReference>
<dbReference type="AlphaFoldDB" id="T1FUM2"/>
<dbReference type="InterPro" id="IPR032751">
    <property type="entry name" value="Fuseless"/>
</dbReference>
<evidence type="ECO:0000313" key="3">
    <source>
        <dbReference type="EMBL" id="ESN98105.1"/>
    </source>
</evidence>
<dbReference type="HOGENOM" id="CLU_393941_0_0_1"/>
<evidence type="ECO:0000256" key="2">
    <source>
        <dbReference type="SAM" id="Phobius"/>
    </source>
</evidence>
<feature type="compositionally biased region" description="Basic and acidic residues" evidence="1">
    <location>
        <begin position="346"/>
        <end position="355"/>
    </location>
</feature>
<feature type="transmembrane region" description="Helical" evidence="2">
    <location>
        <begin position="134"/>
        <end position="153"/>
    </location>
</feature>
<keyword evidence="2" id="KW-0472">Membrane</keyword>
<dbReference type="CTD" id="20212518"/>
<feature type="transmembrane region" description="Helical" evidence="2">
    <location>
        <begin position="192"/>
        <end position="214"/>
    </location>
</feature>
<dbReference type="KEGG" id="hro:HELRODRAFT_193091"/>
<dbReference type="EMBL" id="KB097222">
    <property type="protein sequence ID" value="ESN98105.1"/>
    <property type="molecule type" value="Genomic_DNA"/>
</dbReference>
<dbReference type="PANTHER" id="PTHR35270">
    <property type="entry name" value="FUSELESS, ISOFORM A"/>
    <property type="match status" value="1"/>
</dbReference>
<feature type="region of interest" description="Disordered" evidence="1">
    <location>
        <begin position="295"/>
        <end position="314"/>
    </location>
</feature>
<proteinExistence type="predicted"/>